<dbReference type="EMBL" id="UGRI01000001">
    <property type="protein sequence ID" value="SUA20955.1"/>
    <property type="molecule type" value="Genomic_DNA"/>
</dbReference>
<name>A0A378VVA4_NEIGO</name>
<evidence type="ECO:0000313" key="1">
    <source>
        <dbReference type="EMBL" id="SUA20955.1"/>
    </source>
</evidence>
<dbReference type="AlphaFoldDB" id="A0A378VVA4"/>
<dbReference type="GO" id="GO:0004021">
    <property type="term" value="F:L-alanine:2-oxoglutarate aminotransferase activity"/>
    <property type="evidence" value="ECO:0007669"/>
    <property type="project" value="UniProtKB-EC"/>
</dbReference>
<gene>
    <name evidence="1" type="ORF">NCTC11421_01060</name>
</gene>
<reference evidence="1" key="1">
    <citation type="submission" date="2018-06" db="EMBL/GenBank/DDBJ databases">
        <authorList>
            <consortium name="Pathogen Informatics"/>
            <person name="Doyle S."/>
        </authorList>
    </citation>
    <scope>NUCLEOTIDE SEQUENCE [LARGE SCALE GENOMIC DNA]</scope>
    <source>
        <strain evidence="1">NCTC11421</strain>
    </source>
</reference>
<keyword evidence="1" id="KW-0808">Transferase</keyword>
<dbReference type="EC" id="2.6.1.2" evidence="1"/>
<keyword evidence="1" id="KW-0032">Aminotransferase</keyword>
<sequence length="54" mass="6072">MDKFPKSAKLDHVCYDIRGTVHKKALQLEEEGNKSSSSISATLRRSALKHLMKS</sequence>
<proteinExistence type="predicted"/>
<protein>
    <submittedName>
        <fullName evidence="1">Aminotransferase</fullName>
        <ecNumber evidence="1">2.6.1.2</ecNumber>
    </submittedName>
</protein>
<organism evidence="1">
    <name type="scientific">Neisseria gonorrhoeae</name>
    <dbReference type="NCBI Taxonomy" id="485"/>
    <lineage>
        <taxon>Bacteria</taxon>
        <taxon>Pseudomonadati</taxon>
        <taxon>Pseudomonadota</taxon>
        <taxon>Betaproteobacteria</taxon>
        <taxon>Neisseriales</taxon>
        <taxon>Neisseriaceae</taxon>
        <taxon>Neisseria</taxon>
    </lineage>
</organism>
<accession>A0A378VVA4</accession>